<proteinExistence type="predicted"/>
<dbReference type="InterPro" id="IPR036390">
    <property type="entry name" value="WH_DNA-bd_sf"/>
</dbReference>
<dbReference type="SUPFAM" id="SSF46785">
    <property type="entry name" value="Winged helix' DNA-binding domain"/>
    <property type="match status" value="1"/>
</dbReference>
<evidence type="ECO:0000313" key="1">
    <source>
        <dbReference type="EMBL" id="GJF14228.1"/>
    </source>
</evidence>
<protein>
    <submittedName>
        <fullName evidence="1">ArsR family transcriptional regulator</fullName>
    </submittedName>
</protein>
<dbReference type="InterPro" id="IPR036388">
    <property type="entry name" value="WH-like_DNA-bd_sf"/>
</dbReference>
<dbReference type="Gene3D" id="1.10.10.10">
    <property type="entry name" value="Winged helix-like DNA-binding domain superfamily/Winged helix DNA-binding domain"/>
    <property type="match status" value="1"/>
</dbReference>
<dbReference type="Pfam" id="PF12840">
    <property type="entry name" value="HTH_20"/>
    <property type="match status" value="1"/>
</dbReference>
<dbReference type="Proteomes" id="UP001060504">
    <property type="component" value="Unassembled WGS sequence"/>
</dbReference>
<gene>
    <name evidence="1" type="ORF">NGTWS1702_15770</name>
</gene>
<evidence type="ECO:0000313" key="2">
    <source>
        <dbReference type="Proteomes" id="UP001060504"/>
    </source>
</evidence>
<accession>A0ABQ4V9W6</accession>
<organism evidence="1 2">
    <name type="scientific">Mycolicibacterium cyprinidarum</name>
    <dbReference type="NCBI Taxonomy" id="2860311"/>
    <lineage>
        <taxon>Bacteria</taxon>
        <taxon>Bacillati</taxon>
        <taxon>Actinomycetota</taxon>
        <taxon>Actinomycetes</taxon>
        <taxon>Mycobacteriales</taxon>
        <taxon>Mycobacteriaceae</taxon>
        <taxon>Mycolicibacterium</taxon>
    </lineage>
</organism>
<reference evidence="1 2" key="1">
    <citation type="submission" date="2021-08" db="EMBL/GenBank/DDBJ databases">
        <title>Draft genome sequence of Mycolicibacterium sp. NGTWS1702 strain.</title>
        <authorList>
            <person name="Matsumoto M."/>
            <person name="Tang B.C.C."/>
            <person name="Machida Y."/>
            <person name="Matoyama H."/>
            <person name="Kishihara T."/>
            <person name="Sato S."/>
            <person name="Kondo I."/>
            <person name="Sano M."/>
            <person name="Kato G."/>
        </authorList>
    </citation>
    <scope>NUCLEOTIDE SEQUENCE [LARGE SCALE GENOMIC DNA]</scope>
    <source>
        <strain evidence="1 2">NGTWSNA01</strain>
    </source>
</reference>
<sequence length="225" mass="24436">MSTSRRDRWASLSGLSHLDDPLRRRLYEYVADHDAPVSRDAAAAAADISRTLAAYHLDKLTDAGLLAAHYRRPEGRGGPGAGRPAKLYTPATQEMTVSVPPREYELLARLLVTSVEHDTGGAVRTAVNEAARDSGRRAGRESDGNLLEALRNCGYMPHVDDHGCVNLRNCPFHIVAQDHKDVVCGLNLHLVGGILAACGGPPSHAELKPRPGQCCVVVHDWRERT</sequence>
<dbReference type="EMBL" id="BPRH01001661">
    <property type="protein sequence ID" value="GJF14228.1"/>
    <property type="molecule type" value="Genomic_DNA"/>
</dbReference>
<name>A0ABQ4V9W6_9MYCO</name>
<comment type="caution">
    <text evidence="1">The sequence shown here is derived from an EMBL/GenBank/DDBJ whole genome shotgun (WGS) entry which is preliminary data.</text>
</comment>
<keyword evidence="2" id="KW-1185">Reference proteome</keyword>